<sequence>MLQLRHMVRPHVNREVKNGRDTNCLFDNWHEAGQVPRFGFVEWLACLNRLPTKNRLQSWNIAVDEKCVFCHDRVNRDHLFFECSFSATILRKLLLYLKEHHPPQP</sequence>
<protein>
    <recommendedName>
        <fullName evidence="1">Reverse transcriptase zinc-binding domain-containing protein</fullName>
    </recommendedName>
</protein>
<dbReference type="EMBL" id="BAABME010000414">
    <property type="protein sequence ID" value="GAA0142580.1"/>
    <property type="molecule type" value="Genomic_DNA"/>
</dbReference>
<evidence type="ECO:0000259" key="1">
    <source>
        <dbReference type="Pfam" id="PF13966"/>
    </source>
</evidence>
<accession>A0AAV3NX31</accession>
<dbReference type="Proteomes" id="UP001454036">
    <property type="component" value="Unassembled WGS sequence"/>
</dbReference>
<dbReference type="AlphaFoldDB" id="A0AAV3NX31"/>
<proteinExistence type="predicted"/>
<feature type="domain" description="Reverse transcriptase zinc-binding" evidence="1">
    <location>
        <begin position="28"/>
        <end position="88"/>
    </location>
</feature>
<name>A0AAV3NX31_LITER</name>
<keyword evidence="3" id="KW-1185">Reference proteome</keyword>
<dbReference type="Pfam" id="PF13966">
    <property type="entry name" value="zf-RVT"/>
    <property type="match status" value="1"/>
</dbReference>
<organism evidence="2 3">
    <name type="scientific">Lithospermum erythrorhizon</name>
    <name type="common">Purple gromwell</name>
    <name type="synonym">Lithospermum officinale var. erythrorhizon</name>
    <dbReference type="NCBI Taxonomy" id="34254"/>
    <lineage>
        <taxon>Eukaryota</taxon>
        <taxon>Viridiplantae</taxon>
        <taxon>Streptophyta</taxon>
        <taxon>Embryophyta</taxon>
        <taxon>Tracheophyta</taxon>
        <taxon>Spermatophyta</taxon>
        <taxon>Magnoliopsida</taxon>
        <taxon>eudicotyledons</taxon>
        <taxon>Gunneridae</taxon>
        <taxon>Pentapetalae</taxon>
        <taxon>asterids</taxon>
        <taxon>lamiids</taxon>
        <taxon>Boraginales</taxon>
        <taxon>Boraginaceae</taxon>
        <taxon>Boraginoideae</taxon>
        <taxon>Lithospermeae</taxon>
        <taxon>Lithospermum</taxon>
    </lineage>
</organism>
<evidence type="ECO:0000313" key="3">
    <source>
        <dbReference type="Proteomes" id="UP001454036"/>
    </source>
</evidence>
<dbReference type="InterPro" id="IPR026960">
    <property type="entry name" value="RVT-Znf"/>
</dbReference>
<gene>
    <name evidence="2" type="ORF">LIER_03444</name>
</gene>
<evidence type="ECO:0000313" key="2">
    <source>
        <dbReference type="EMBL" id="GAA0142580.1"/>
    </source>
</evidence>
<reference evidence="2 3" key="1">
    <citation type="submission" date="2024-01" db="EMBL/GenBank/DDBJ databases">
        <title>The complete chloroplast genome sequence of Lithospermum erythrorhizon: insights into the phylogenetic relationship among Boraginaceae species and the maternal lineages of purple gromwells.</title>
        <authorList>
            <person name="Okada T."/>
            <person name="Watanabe K."/>
        </authorList>
    </citation>
    <scope>NUCLEOTIDE SEQUENCE [LARGE SCALE GENOMIC DNA]</scope>
</reference>
<comment type="caution">
    <text evidence="2">The sequence shown here is derived from an EMBL/GenBank/DDBJ whole genome shotgun (WGS) entry which is preliminary data.</text>
</comment>